<dbReference type="Pfam" id="PF00359">
    <property type="entry name" value="PTS_EIIA_2"/>
    <property type="match status" value="1"/>
</dbReference>
<dbReference type="InterPro" id="IPR050661">
    <property type="entry name" value="BglG_antiterminators"/>
</dbReference>
<accession>A0A5S3QIJ9</accession>
<dbReference type="EMBL" id="VCIA01000001">
    <property type="protein sequence ID" value="TMN21742.1"/>
    <property type="molecule type" value="Genomic_DNA"/>
</dbReference>
<feature type="domain" description="PRD" evidence="8">
    <location>
        <begin position="304"/>
        <end position="411"/>
    </location>
</feature>
<name>A0A5S3QIJ9_9BACI</name>
<dbReference type="InterPro" id="IPR002178">
    <property type="entry name" value="PTS_EIIA_type-2_dom"/>
</dbReference>
<evidence type="ECO:0000313" key="9">
    <source>
        <dbReference type="EMBL" id="TMN21742.1"/>
    </source>
</evidence>
<proteinExistence type="predicted"/>
<dbReference type="SUPFAM" id="SSF55804">
    <property type="entry name" value="Phoshotransferase/anion transport protein"/>
    <property type="match status" value="1"/>
</dbReference>
<dbReference type="CDD" id="cd00211">
    <property type="entry name" value="PTS_IIA_fru"/>
    <property type="match status" value="1"/>
</dbReference>
<evidence type="ECO:0000256" key="5">
    <source>
        <dbReference type="ARBA" id="ARBA00023163"/>
    </source>
</evidence>
<dbReference type="Proteomes" id="UP000306980">
    <property type="component" value="Unassembled WGS sequence"/>
</dbReference>
<dbReference type="PROSITE" id="PS51099">
    <property type="entry name" value="PTS_EIIB_TYPE_2"/>
    <property type="match status" value="1"/>
</dbReference>
<dbReference type="Gene3D" id="3.40.50.2300">
    <property type="match status" value="1"/>
</dbReference>
<evidence type="ECO:0000256" key="4">
    <source>
        <dbReference type="ARBA" id="ARBA00023159"/>
    </source>
</evidence>
<feature type="domain" description="PTS EIIA type-2" evidence="6">
    <location>
        <begin position="507"/>
        <end position="646"/>
    </location>
</feature>
<feature type="domain" description="PTS EIIB type-2" evidence="7">
    <location>
        <begin position="415"/>
        <end position="506"/>
    </location>
</feature>
<dbReference type="GO" id="GO:0009401">
    <property type="term" value="P:phosphoenolpyruvate-dependent sugar phosphotransferase system"/>
    <property type="evidence" value="ECO:0007669"/>
    <property type="project" value="InterPro"/>
</dbReference>
<dbReference type="Pfam" id="PF08279">
    <property type="entry name" value="HTH_11"/>
    <property type="match status" value="1"/>
</dbReference>
<evidence type="ECO:0000259" key="7">
    <source>
        <dbReference type="PROSITE" id="PS51099"/>
    </source>
</evidence>
<dbReference type="Gene3D" id="1.10.10.10">
    <property type="entry name" value="Winged helix-like DNA-binding domain superfamily/Winged helix DNA-binding domain"/>
    <property type="match status" value="2"/>
</dbReference>
<dbReference type="GO" id="GO:0008982">
    <property type="term" value="F:protein-N(PI)-phosphohistidine-sugar phosphotransferase activity"/>
    <property type="evidence" value="ECO:0007669"/>
    <property type="project" value="InterPro"/>
</dbReference>
<keyword evidence="5" id="KW-0804">Transcription</keyword>
<dbReference type="RefSeq" id="WP_138602448.1">
    <property type="nucleotide sequence ID" value="NZ_VCIA01000001.1"/>
</dbReference>
<comment type="caution">
    <text evidence="9">The sequence shown here is derived from an EMBL/GenBank/DDBJ whole genome shotgun (WGS) entry which is preliminary data.</text>
</comment>
<organism evidence="9 10">
    <name type="scientific">Lentibacillus cibarius</name>
    <dbReference type="NCBI Taxonomy" id="2583219"/>
    <lineage>
        <taxon>Bacteria</taxon>
        <taxon>Bacillati</taxon>
        <taxon>Bacillota</taxon>
        <taxon>Bacilli</taxon>
        <taxon>Bacillales</taxon>
        <taxon>Bacillaceae</taxon>
        <taxon>Lentibacillus</taxon>
    </lineage>
</organism>
<dbReference type="InterPro" id="IPR013011">
    <property type="entry name" value="PTS_EIIB_2"/>
</dbReference>
<keyword evidence="3" id="KW-0805">Transcription regulation</keyword>
<dbReference type="PANTHER" id="PTHR30185:SF13">
    <property type="entry name" value="LICABCH OPERON REGULATOR-RELATED"/>
    <property type="match status" value="1"/>
</dbReference>
<evidence type="ECO:0000256" key="2">
    <source>
        <dbReference type="ARBA" id="ARBA00022737"/>
    </source>
</evidence>
<evidence type="ECO:0000256" key="3">
    <source>
        <dbReference type="ARBA" id="ARBA00023015"/>
    </source>
</evidence>
<keyword evidence="1" id="KW-0808">Transferase</keyword>
<dbReference type="AlphaFoldDB" id="A0A5S3QIJ9"/>
<dbReference type="InterPro" id="IPR016152">
    <property type="entry name" value="PTrfase/Anion_transptr"/>
</dbReference>
<dbReference type="InterPro" id="IPR036388">
    <property type="entry name" value="WH-like_DNA-bd_sf"/>
</dbReference>
<dbReference type="GO" id="GO:0006355">
    <property type="term" value="P:regulation of DNA-templated transcription"/>
    <property type="evidence" value="ECO:0007669"/>
    <property type="project" value="InterPro"/>
</dbReference>
<evidence type="ECO:0000259" key="6">
    <source>
        <dbReference type="PROSITE" id="PS51094"/>
    </source>
</evidence>
<dbReference type="OrthoDB" id="3710983at2"/>
<dbReference type="PROSITE" id="PS51372">
    <property type="entry name" value="PRD_2"/>
    <property type="match status" value="2"/>
</dbReference>
<dbReference type="Gene3D" id="3.40.930.10">
    <property type="entry name" value="Mannitol-specific EII, Chain A"/>
    <property type="match status" value="1"/>
</dbReference>
<dbReference type="CDD" id="cd05568">
    <property type="entry name" value="PTS_IIB_bgl_like"/>
    <property type="match status" value="1"/>
</dbReference>
<keyword evidence="2" id="KW-0677">Repeat</keyword>
<sequence>MSNARMKYILRELMTSEAPLTGEYLANLNQVTTRTTRNDVKELNNIILEYGTLIHSVMGQGYQLEIIDDHKFRLFLRDYFDEELPHGSRYPSIPEERTEYLIRRFLLSNHYLKLNDLADEIFVSKSTIQNDLKNVKKVLDHYDINLESRPGHGLKAVGDELKLRFCMAEYVFDRTEELQERLPEELFSSFSKKDKNAVLQIIVDEVKINDITLSDIAINNLLIHLLIAYKRIKDGHQISLYQTDFKEITEQREFKVADRILKKVEQTLEVTFPEEEVAYVAIHLLGTKMVSADENLNETNVEHLIDPTTRELVNAILIKIEDKMNLKINRDQELMVALGLHLKPAINRYKYGMNIRNPMLNDIKRNYPFAYEAGIIAGLAIEEHTGSEIDENEIGYLALHIGAAMERNKMNAQPKRCLVVCASGLGSSQLLFYRIKSKFEGKLEVVGTTEYYKLNQYDLSSIDFIISSVPIPDNISTPVLEVNAILGKQDIENIESYLNENEQSIYEYFRPELMHLRKDFDSKASVLRFMSERLQELGLIDDTFLTSIYEREEFATTAYGNLVAIPHPITPHSDETFLSVCTLKSPITWGGKPVQFVCGLSVKRNSTEDLQSMYEMLGRIIDSPALVQKLIKADTYEEFVKVLLRDKGT</sequence>
<dbReference type="InterPro" id="IPR007737">
    <property type="entry name" value="Mga_HTH"/>
</dbReference>
<feature type="domain" description="PRD" evidence="8">
    <location>
        <begin position="189"/>
        <end position="294"/>
    </location>
</feature>
<dbReference type="InterPro" id="IPR036095">
    <property type="entry name" value="PTS_EIIB-like_sf"/>
</dbReference>
<protein>
    <submittedName>
        <fullName evidence="9">Transcription antiterminator</fullName>
    </submittedName>
</protein>
<dbReference type="InterPro" id="IPR011608">
    <property type="entry name" value="PRD"/>
</dbReference>
<gene>
    <name evidence="9" type="ORF">FFL34_06145</name>
</gene>
<dbReference type="InterPro" id="IPR013196">
    <property type="entry name" value="HTH_11"/>
</dbReference>
<dbReference type="SUPFAM" id="SSF52794">
    <property type="entry name" value="PTS system IIB component-like"/>
    <property type="match status" value="1"/>
</dbReference>
<dbReference type="PANTHER" id="PTHR30185">
    <property type="entry name" value="CRYPTIC BETA-GLUCOSIDE BGL OPERON ANTITERMINATOR"/>
    <property type="match status" value="1"/>
</dbReference>
<evidence type="ECO:0000313" key="10">
    <source>
        <dbReference type="Proteomes" id="UP000306980"/>
    </source>
</evidence>
<evidence type="ECO:0000256" key="1">
    <source>
        <dbReference type="ARBA" id="ARBA00022679"/>
    </source>
</evidence>
<keyword evidence="4" id="KW-0010">Activator</keyword>
<evidence type="ECO:0000259" key="8">
    <source>
        <dbReference type="PROSITE" id="PS51372"/>
    </source>
</evidence>
<dbReference type="Gene3D" id="1.10.1790.10">
    <property type="entry name" value="PRD domain"/>
    <property type="match status" value="2"/>
</dbReference>
<dbReference type="SUPFAM" id="SSF63520">
    <property type="entry name" value="PTS-regulatory domain, PRD"/>
    <property type="match status" value="2"/>
</dbReference>
<dbReference type="InterPro" id="IPR036634">
    <property type="entry name" value="PRD_sf"/>
</dbReference>
<dbReference type="Pfam" id="PF00874">
    <property type="entry name" value="PRD"/>
    <property type="match status" value="2"/>
</dbReference>
<reference evidence="9 10" key="1">
    <citation type="submission" date="2019-05" db="EMBL/GenBank/DDBJ databases">
        <title>Genomic analysis of Lentibacillus sp. NKC220-2.</title>
        <authorList>
            <person name="Oh Y.J."/>
        </authorList>
    </citation>
    <scope>NUCLEOTIDE SEQUENCE [LARGE SCALE GENOMIC DNA]</scope>
    <source>
        <strain evidence="9 10">NKC220-2</strain>
    </source>
</reference>
<dbReference type="Pfam" id="PF05043">
    <property type="entry name" value="Mga"/>
    <property type="match status" value="1"/>
</dbReference>
<dbReference type="PROSITE" id="PS51094">
    <property type="entry name" value="PTS_EIIA_TYPE_2"/>
    <property type="match status" value="1"/>
</dbReference>